<comment type="caution">
    <text evidence="2">The sequence shown here is derived from an EMBL/GenBank/DDBJ whole genome shotgun (WGS) entry which is preliminary data.</text>
</comment>
<evidence type="ECO:0000313" key="3">
    <source>
        <dbReference type="Proteomes" id="UP000190648"/>
    </source>
</evidence>
<protein>
    <submittedName>
        <fullName evidence="2">Uncharacterized protein</fullName>
    </submittedName>
</protein>
<reference evidence="2 3" key="1">
    <citation type="submission" date="2016-02" db="EMBL/GenBank/DDBJ databases">
        <title>Band-tailed pigeon sequencing and assembly.</title>
        <authorList>
            <person name="Soares A.E."/>
            <person name="Novak B.J."/>
            <person name="Rice E.S."/>
            <person name="O'Connell B."/>
            <person name="Chang D."/>
            <person name="Weber S."/>
            <person name="Shapiro B."/>
        </authorList>
    </citation>
    <scope>NUCLEOTIDE SEQUENCE [LARGE SCALE GENOMIC DNA]</scope>
    <source>
        <strain evidence="2">BTP2013</strain>
        <tissue evidence="2">Blood</tissue>
    </source>
</reference>
<dbReference type="AlphaFoldDB" id="A0A1V4K5G8"/>
<feature type="region of interest" description="Disordered" evidence="1">
    <location>
        <begin position="44"/>
        <end position="74"/>
    </location>
</feature>
<sequence length="114" mass="12722">MVQERTLNMVKQAEVRQFGRAVLETPVTLPVFAWRRIKKTDLLSRGSEPATPPAIATETARKAEDPPEIGSLEALSDEKQGRLLIIYTDLQAGKGLKTGQESMESEKQMLRVKD</sequence>
<dbReference type="EMBL" id="LSYS01004331">
    <property type="protein sequence ID" value="OPJ79708.1"/>
    <property type="molecule type" value="Genomic_DNA"/>
</dbReference>
<dbReference type="Proteomes" id="UP000190648">
    <property type="component" value="Unassembled WGS sequence"/>
</dbReference>
<evidence type="ECO:0000256" key="1">
    <source>
        <dbReference type="SAM" id="MobiDB-lite"/>
    </source>
</evidence>
<proteinExistence type="predicted"/>
<keyword evidence="3" id="KW-1185">Reference proteome</keyword>
<name>A0A1V4K5G8_PATFA</name>
<gene>
    <name evidence="2" type="ORF">AV530_002196</name>
</gene>
<organism evidence="2 3">
    <name type="scientific">Patagioenas fasciata monilis</name>
    <dbReference type="NCBI Taxonomy" id="372326"/>
    <lineage>
        <taxon>Eukaryota</taxon>
        <taxon>Metazoa</taxon>
        <taxon>Chordata</taxon>
        <taxon>Craniata</taxon>
        <taxon>Vertebrata</taxon>
        <taxon>Euteleostomi</taxon>
        <taxon>Archelosauria</taxon>
        <taxon>Archosauria</taxon>
        <taxon>Dinosauria</taxon>
        <taxon>Saurischia</taxon>
        <taxon>Theropoda</taxon>
        <taxon>Coelurosauria</taxon>
        <taxon>Aves</taxon>
        <taxon>Neognathae</taxon>
        <taxon>Neoaves</taxon>
        <taxon>Columbimorphae</taxon>
        <taxon>Columbiformes</taxon>
        <taxon>Columbidae</taxon>
        <taxon>Patagioenas</taxon>
    </lineage>
</organism>
<evidence type="ECO:0000313" key="2">
    <source>
        <dbReference type="EMBL" id="OPJ79708.1"/>
    </source>
</evidence>
<accession>A0A1V4K5G8</accession>